<dbReference type="Pfam" id="PF06985">
    <property type="entry name" value="HET"/>
    <property type="match status" value="1"/>
</dbReference>
<dbReference type="EMBL" id="KV441494">
    <property type="protein sequence ID" value="OAG15255.1"/>
    <property type="molecule type" value="Genomic_DNA"/>
</dbReference>
<dbReference type="PANTHER" id="PTHR33112">
    <property type="entry name" value="DOMAIN PROTEIN, PUTATIVE-RELATED"/>
    <property type="match status" value="1"/>
</dbReference>
<dbReference type="GO" id="GO:0005524">
    <property type="term" value="F:ATP binding"/>
    <property type="evidence" value="ECO:0007669"/>
    <property type="project" value="InterPro"/>
</dbReference>
<dbReference type="CDD" id="cd00180">
    <property type="entry name" value="PKc"/>
    <property type="match status" value="1"/>
</dbReference>
<evidence type="ECO:0000313" key="4">
    <source>
        <dbReference type="Proteomes" id="UP000077248"/>
    </source>
</evidence>
<dbReference type="Gene3D" id="1.10.510.10">
    <property type="entry name" value="Transferase(Phosphotransferase) domain 1"/>
    <property type="match status" value="1"/>
</dbReference>
<dbReference type="Gene3D" id="3.30.200.20">
    <property type="entry name" value="Phosphorylase Kinase, domain 1"/>
    <property type="match status" value="1"/>
</dbReference>
<feature type="region of interest" description="Disordered" evidence="1">
    <location>
        <begin position="508"/>
        <end position="566"/>
    </location>
</feature>
<proteinExistence type="predicted"/>
<protein>
    <recommendedName>
        <fullName evidence="2">Protein kinase domain-containing protein</fullName>
    </recommendedName>
</protein>
<dbReference type="GO" id="GO:0004672">
    <property type="term" value="F:protein kinase activity"/>
    <property type="evidence" value="ECO:0007669"/>
    <property type="project" value="InterPro"/>
</dbReference>
<dbReference type="InterPro" id="IPR008271">
    <property type="entry name" value="Ser/Thr_kinase_AS"/>
</dbReference>
<dbReference type="RefSeq" id="XP_018380676.1">
    <property type="nucleotide sequence ID" value="XM_018525988.1"/>
</dbReference>
<dbReference type="InterPro" id="IPR000719">
    <property type="entry name" value="Prot_kinase_dom"/>
</dbReference>
<dbReference type="OMA" id="YQCTRKC"/>
<dbReference type="VEuPathDB" id="FungiDB:CC77DRAFT_1025018"/>
<dbReference type="PROSITE" id="PS50011">
    <property type="entry name" value="PROTEIN_KINASE_DOM"/>
    <property type="match status" value="1"/>
</dbReference>
<dbReference type="KEGG" id="aalt:CC77DRAFT_1025018"/>
<dbReference type="SMART" id="SM00220">
    <property type="entry name" value="S_TKc"/>
    <property type="match status" value="1"/>
</dbReference>
<dbReference type="Proteomes" id="UP000077248">
    <property type="component" value="Unassembled WGS sequence"/>
</dbReference>
<feature type="region of interest" description="Disordered" evidence="1">
    <location>
        <begin position="434"/>
        <end position="495"/>
    </location>
</feature>
<dbReference type="PANTHER" id="PTHR33112:SF16">
    <property type="entry name" value="HETEROKARYON INCOMPATIBILITY DOMAIN-CONTAINING PROTEIN"/>
    <property type="match status" value="1"/>
</dbReference>
<name>A0A177D6H2_ALTAL</name>
<evidence type="ECO:0000256" key="1">
    <source>
        <dbReference type="SAM" id="MobiDB-lite"/>
    </source>
</evidence>
<feature type="region of interest" description="Disordered" evidence="1">
    <location>
        <begin position="651"/>
        <end position="676"/>
    </location>
</feature>
<accession>A0A177D6H2</accession>
<reference evidence="3 4" key="1">
    <citation type="submission" date="2016-05" db="EMBL/GenBank/DDBJ databases">
        <title>Comparative analysis of secretome profiles of manganese(II)-oxidizing ascomycete fungi.</title>
        <authorList>
            <consortium name="DOE Joint Genome Institute"/>
            <person name="Zeiner C.A."/>
            <person name="Purvine S.O."/>
            <person name="Zink E.M."/>
            <person name="Wu S."/>
            <person name="Pasa-Tolic L."/>
            <person name="Chaput D.L."/>
            <person name="Haridas S."/>
            <person name="Grigoriev I.V."/>
            <person name="Santelli C.M."/>
            <person name="Hansel C.M."/>
        </authorList>
    </citation>
    <scope>NUCLEOTIDE SEQUENCE [LARGE SCALE GENOMIC DNA]</scope>
    <source>
        <strain evidence="3 4">SRC1lrK2f</strain>
    </source>
</reference>
<feature type="domain" description="Protein kinase" evidence="2">
    <location>
        <begin position="705"/>
        <end position="978"/>
    </location>
</feature>
<keyword evidence="4" id="KW-1185">Reference proteome</keyword>
<feature type="compositionally biased region" description="Basic and acidic residues" evidence="1">
    <location>
        <begin position="667"/>
        <end position="676"/>
    </location>
</feature>
<feature type="compositionally biased region" description="Polar residues" evidence="1">
    <location>
        <begin position="508"/>
        <end position="548"/>
    </location>
</feature>
<dbReference type="InterPro" id="IPR010730">
    <property type="entry name" value="HET"/>
</dbReference>
<dbReference type="SUPFAM" id="SSF56112">
    <property type="entry name" value="Protein kinase-like (PK-like)"/>
    <property type="match status" value="1"/>
</dbReference>
<sequence>MDHQGAGFAFDTTNMDFSNMFATPQQQTFTPADNTSGFFFADEGIDTTASSFIDPTIFDNTPQQSTFDMQHSLTLDDTSATPAWNTQLTPDMQLQHIAKSFPPTPLQSFDTMPTQFNTLGKRPLQLDVHDYPQSKRHASFDFPLFPTPPATTTSSWSLDPIPSVVADGLPDEAADVCATWFNKYNVLPSDRHIDSLSQLTGEPADAIRSWFSQLLKQGMGGGQSDSAYKSQTALIQQEQQQKQHESFWDDHTYQTELPGAYNVYGSVAQPALGETSSPGSSPTRDNTTVTVPVVSTRGSKKRCCPTEDLELLGRDPRKIYQCTRKCGKRYGRKNDWKRNEEEGYPCKSWVCSLCTIEGVENVKPCYRKYHFVQHFRNIHPEMNPEDFDDASIVISETEFPRRCGFCRHRFESRQERIDHIADHFKQGKCMLDWRDEEDNDSNDSADDDNDDGPSDDGFGGKPSPQPPFDPRGGSGSKYSGSGGSGSGSTGPPSCGGFFQFQLSQLGESQSDCADQHTKPTILSPNISQSSTSLHESNKSGSRSVSTVAGSLRDGRIRAEEDDESALAGDDVAQPIKKELPISSMDDRTDSILLEHPHWKHSRADIAASTGRSSSASPAHIVNGEVMTPDISLDTGTTIAIQDNLLQRATSIGRPPLSSTMSLAATGDQERTTHDESLDKYTTTSTQNILTVGHSRGTIQARNATFLSVKLLGSGGFSTVDEVVHQQTGLHVSRKTLKNRNQTVIEELKKEVSVLQKLRHPHIIRIIGTYSRGDKMSMLLSPVADTTLAVWLERSAAQKPANLSETIVRMFGCLASSVRHLHEQQVRHMDIKPQNILIVEGEQEFPHVILSDFGVSSSEEMSDDQYKPLTRQYIAPEVSSGISRKKAADIWSLGCVFAEMASVPFSQDNMGWLAFRKAFSGRTGKHYWQDVSGIQDQLAGFLAEAKTTTEHTVICTLQSMLNADPDARPDAGALTMIFTPAPCCLTWPNDKATFPGPQEELDGVDMLNHHGDIDTYDHPHLHGTNATESKASLANAKTWLSECSCTHEACRHIVTRDASSLPTRLIEILSNGQDGTIRAKVVQTDSIESSADKIEYVALSHVWSHIQPLLSSDTLSSMQTELPLQTLPIAIAKAIAAAHDLGYKYCWLDSLCVIQDSEEDKERECISMASTFRNATLTVVLDHSEDPDHNFNDEAIVEGTSDKTYLASLLGSSTSQSPTSGRLPASALLPAGILNTPNFGWDTRAWALQDRLLSRRFLHLGEQLYWECNTLKASETFPRGLSALVWEKIHTESSKDMQPGLMATAKNDKSKCRNDAQLMLNIDPVSISITTPGKICYDKDYLDIREAHTSDAVCARSFGSTTEPQRTLPSANCLRHSQWLRKQGDDIGQGTETVQATLKVNLTQMSDLKGDFYPPCRRSGSRRLNKACFQSKTLPGRNPGGGNGNDEGVEGNLIEKYGSDANANGNGMD</sequence>
<gene>
    <name evidence="3" type="ORF">CC77DRAFT_1025018</name>
</gene>
<evidence type="ECO:0000313" key="3">
    <source>
        <dbReference type="EMBL" id="OAG15255.1"/>
    </source>
</evidence>
<dbReference type="GeneID" id="29111582"/>
<dbReference type="Pfam" id="PF00069">
    <property type="entry name" value="Pkinase"/>
    <property type="match status" value="1"/>
</dbReference>
<organism evidence="3 4">
    <name type="scientific">Alternaria alternata</name>
    <name type="common">Alternaria rot fungus</name>
    <name type="synonym">Torula alternata</name>
    <dbReference type="NCBI Taxonomy" id="5599"/>
    <lineage>
        <taxon>Eukaryota</taxon>
        <taxon>Fungi</taxon>
        <taxon>Dikarya</taxon>
        <taxon>Ascomycota</taxon>
        <taxon>Pezizomycotina</taxon>
        <taxon>Dothideomycetes</taxon>
        <taxon>Pleosporomycetidae</taxon>
        <taxon>Pleosporales</taxon>
        <taxon>Pleosporineae</taxon>
        <taxon>Pleosporaceae</taxon>
        <taxon>Alternaria</taxon>
        <taxon>Alternaria sect. Alternaria</taxon>
        <taxon>Alternaria alternata complex</taxon>
    </lineage>
</organism>
<dbReference type="PROSITE" id="PS00108">
    <property type="entry name" value="PROTEIN_KINASE_ST"/>
    <property type="match status" value="1"/>
</dbReference>
<feature type="compositionally biased region" description="Gly residues" evidence="1">
    <location>
        <begin position="472"/>
        <end position="488"/>
    </location>
</feature>
<feature type="region of interest" description="Disordered" evidence="1">
    <location>
        <begin position="1427"/>
        <end position="1468"/>
    </location>
</feature>
<evidence type="ECO:0000259" key="2">
    <source>
        <dbReference type="PROSITE" id="PS50011"/>
    </source>
</evidence>
<dbReference type="InterPro" id="IPR011009">
    <property type="entry name" value="Kinase-like_dom_sf"/>
</dbReference>
<feature type="compositionally biased region" description="Acidic residues" evidence="1">
    <location>
        <begin position="434"/>
        <end position="454"/>
    </location>
</feature>